<sequence>MKTKKIRSNHNNKYLKIFLPITPSPPTKPTSRTPTPDPRQRCPSLPGGARTRGDDVICYSVGDGRPPRRAHVRQKPPHAHTREEKNKEKI</sequence>
<proteinExistence type="predicted"/>
<name>A0A5B7FK66_PORTR</name>
<evidence type="ECO:0000313" key="2">
    <source>
        <dbReference type="EMBL" id="MPC48050.1"/>
    </source>
</evidence>
<accession>A0A5B7FK66</accession>
<comment type="caution">
    <text evidence="2">The sequence shown here is derived from an EMBL/GenBank/DDBJ whole genome shotgun (WGS) entry which is preliminary data.</text>
</comment>
<feature type="region of interest" description="Disordered" evidence="1">
    <location>
        <begin position="19"/>
        <end position="90"/>
    </location>
</feature>
<protein>
    <submittedName>
        <fullName evidence="2">Uncharacterized protein</fullName>
    </submittedName>
</protein>
<feature type="compositionally biased region" description="Basic and acidic residues" evidence="1">
    <location>
        <begin position="80"/>
        <end position="90"/>
    </location>
</feature>
<reference evidence="2 3" key="1">
    <citation type="submission" date="2019-05" db="EMBL/GenBank/DDBJ databases">
        <title>Another draft genome of Portunus trituberculatus and its Hox gene families provides insights of decapod evolution.</title>
        <authorList>
            <person name="Jeong J.-H."/>
            <person name="Song I."/>
            <person name="Kim S."/>
            <person name="Choi T."/>
            <person name="Kim D."/>
            <person name="Ryu S."/>
            <person name="Kim W."/>
        </authorList>
    </citation>
    <scope>NUCLEOTIDE SEQUENCE [LARGE SCALE GENOMIC DNA]</scope>
    <source>
        <tissue evidence="2">Muscle</tissue>
    </source>
</reference>
<evidence type="ECO:0000313" key="3">
    <source>
        <dbReference type="Proteomes" id="UP000324222"/>
    </source>
</evidence>
<dbReference type="EMBL" id="VSRR010008076">
    <property type="protein sequence ID" value="MPC48050.1"/>
    <property type="molecule type" value="Genomic_DNA"/>
</dbReference>
<gene>
    <name evidence="2" type="ORF">E2C01_041816</name>
</gene>
<organism evidence="2 3">
    <name type="scientific">Portunus trituberculatus</name>
    <name type="common">Swimming crab</name>
    <name type="synonym">Neptunus trituberculatus</name>
    <dbReference type="NCBI Taxonomy" id="210409"/>
    <lineage>
        <taxon>Eukaryota</taxon>
        <taxon>Metazoa</taxon>
        <taxon>Ecdysozoa</taxon>
        <taxon>Arthropoda</taxon>
        <taxon>Crustacea</taxon>
        <taxon>Multicrustacea</taxon>
        <taxon>Malacostraca</taxon>
        <taxon>Eumalacostraca</taxon>
        <taxon>Eucarida</taxon>
        <taxon>Decapoda</taxon>
        <taxon>Pleocyemata</taxon>
        <taxon>Brachyura</taxon>
        <taxon>Eubrachyura</taxon>
        <taxon>Portunoidea</taxon>
        <taxon>Portunidae</taxon>
        <taxon>Portuninae</taxon>
        <taxon>Portunus</taxon>
    </lineage>
</organism>
<evidence type="ECO:0000256" key="1">
    <source>
        <dbReference type="SAM" id="MobiDB-lite"/>
    </source>
</evidence>
<feature type="compositionally biased region" description="Basic residues" evidence="1">
    <location>
        <begin position="67"/>
        <end position="79"/>
    </location>
</feature>
<dbReference type="Proteomes" id="UP000324222">
    <property type="component" value="Unassembled WGS sequence"/>
</dbReference>
<keyword evidence="3" id="KW-1185">Reference proteome</keyword>
<dbReference type="AlphaFoldDB" id="A0A5B7FK66"/>